<reference evidence="1" key="1">
    <citation type="submission" date="2014-11" db="EMBL/GenBank/DDBJ databases">
        <authorList>
            <person name="Amaro Gonzalez C."/>
        </authorList>
    </citation>
    <scope>NUCLEOTIDE SEQUENCE</scope>
</reference>
<proteinExistence type="predicted"/>
<dbReference type="EMBL" id="GBXM01009903">
    <property type="protein sequence ID" value="JAH98674.1"/>
    <property type="molecule type" value="Transcribed_RNA"/>
</dbReference>
<reference evidence="1" key="2">
    <citation type="journal article" date="2015" name="Fish Shellfish Immunol.">
        <title>Early steps in the European eel (Anguilla anguilla)-Vibrio vulnificus interaction in the gills: Role of the RtxA13 toxin.</title>
        <authorList>
            <person name="Callol A."/>
            <person name="Pajuelo D."/>
            <person name="Ebbesson L."/>
            <person name="Teles M."/>
            <person name="MacKenzie S."/>
            <person name="Amaro C."/>
        </authorList>
    </citation>
    <scope>NUCLEOTIDE SEQUENCE</scope>
</reference>
<evidence type="ECO:0000313" key="1">
    <source>
        <dbReference type="EMBL" id="JAH98674.1"/>
    </source>
</evidence>
<name>A0A0E9X7S0_ANGAN</name>
<protein>
    <submittedName>
        <fullName evidence="1">Uncharacterized protein</fullName>
    </submittedName>
</protein>
<organism evidence="1">
    <name type="scientific">Anguilla anguilla</name>
    <name type="common">European freshwater eel</name>
    <name type="synonym">Muraena anguilla</name>
    <dbReference type="NCBI Taxonomy" id="7936"/>
    <lineage>
        <taxon>Eukaryota</taxon>
        <taxon>Metazoa</taxon>
        <taxon>Chordata</taxon>
        <taxon>Craniata</taxon>
        <taxon>Vertebrata</taxon>
        <taxon>Euteleostomi</taxon>
        <taxon>Actinopterygii</taxon>
        <taxon>Neopterygii</taxon>
        <taxon>Teleostei</taxon>
        <taxon>Anguilliformes</taxon>
        <taxon>Anguillidae</taxon>
        <taxon>Anguilla</taxon>
    </lineage>
</organism>
<sequence length="49" mass="5658">MFRQSLLAIDWPCPFCKICKYCMDVKLRPLFKSSTAKVNKGNQVLFKCG</sequence>
<dbReference type="AlphaFoldDB" id="A0A0E9X7S0"/>
<accession>A0A0E9X7S0</accession>